<dbReference type="InParanoid" id="Q7NKG1"/>
<dbReference type="SUPFAM" id="SSF53335">
    <property type="entry name" value="S-adenosyl-L-methionine-dependent methyltransferases"/>
    <property type="match status" value="1"/>
</dbReference>
<dbReference type="EnsemblBacteria" id="BAC89458">
    <property type="protein sequence ID" value="BAC89458"/>
    <property type="gene ID" value="BAC89458"/>
</dbReference>
<proteinExistence type="predicted"/>
<dbReference type="eggNOG" id="COG2227">
    <property type="taxonomic scope" value="Bacteria"/>
</dbReference>
<dbReference type="KEGG" id="gvi:glr1517"/>
<evidence type="ECO:0000313" key="3">
    <source>
        <dbReference type="Proteomes" id="UP000000557"/>
    </source>
</evidence>
<dbReference type="PANTHER" id="PTHR43464:SF91">
    <property type="entry name" value="SLL0487 PROTEIN"/>
    <property type="match status" value="1"/>
</dbReference>
<protein>
    <submittedName>
        <fullName evidence="2">Glr1517 protein</fullName>
    </submittedName>
</protein>
<dbReference type="RefSeq" id="WP_011141516.1">
    <property type="nucleotide sequence ID" value="NC_005125.1"/>
</dbReference>
<dbReference type="PANTHER" id="PTHR43464">
    <property type="entry name" value="METHYLTRANSFERASE"/>
    <property type="match status" value="1"/>
</dbReference>
<dbReference type="InterPro" id="IPR029063">
    <property type="entry name" value="SAM-dependent_MTases_sf"/>
</dbReference>
<evidence type="ECO:0000313" key="2">
    <source>
        <dbReference type="EMBL" id="BAC89458.1"/>
    </source>
</evidence>
<dbReference type="Pfam" id="PF13847">
    <property type="entry name" value="Methyltransf_31"/>
    <property type="match status" value="1"/>
</dbReference>
<accession>Q7NKG1</accession>
<dbReference type="PATRIC" id="fig|251221.4.peg.1551"/>
<name>Q7NKG1_GLOVI</name>
<dbReference type="GO" id="GO:0008168">
    <property type="term" value="F:methyltransferase activity"/>
    <property type="evidence" value="ECO:0000318"/>
    <property type="project" value="GO_Central"/>
</dbReference>
<dbReference type="CDD" id="cd02440">
    <property type="entry name" value="AdoMet_MTases"/>
    <property type="match status" value="1"/>
</dbReference>
<organism evidence="2 3">
    <name type="scientific">Gloeobacter violaceus (strain ATCC 29082 / PCC 7421)</name>
    <dbReference type="NCBI Taxonomy" id="251221"/>
    <lineage>
        <taxon>Bacteria</taxon>
        <taxon>Bacillati</taxon>
        <taxon>Cyanobacteriota</taxon>
        <taxon>Cyanophyceae</taxon>
        <taxon>Gloeobacterales</taxon>
        <taxon>Gloeobacteraceae</taxon>
        <taxon>Gloeobacter</taxon>
    </lineage>
</organism>
<dbReference type="PhylomeDB" id="Q7NKG1"/>
<dbReference type="HOGENOM" id="CLU_622297_0_0_3"/>
<gene>
    <name evidence="2" type="ordered locus">glr1517</name>
</gene>
<dbReference type="OrthoDB" id="649979at2"/>
<dbReference type="InterPro" id="IPR025714">
    <property type="entry name" value="Methyltranfer_dom"/>
</dbReference>
<keyword evidence="3" id="KW-1185">Reference proteome</keyword>
<dbReference type="EMBL" id="BA000045">
    <property type="protein sequence ID" value="BAC89458.1"/>
    <property type="molecule type" value="Genomic_DNA"/>
</dbReference>
<reference evidence="2 3" key="2">
    <citation type="journal article" date="2003" name="DNA Res.">
        <title>Complete genome structure of Gloeobacter violaceus PCC 7421, a cyanobacterium that lacks thylakoids (supplement).</title>
        <authorList>
            <person name="Nakamura Y."/>
            <person name="Kaneko T."/>
            <person name="Sato S."/>
            <person name="Mimuro M."/>
            <person name="Miyashita H."/>
            <person name="Tsuchiya T."/>
            <person name="Sasamoto S."/>
            <person name="Watanabe A."/>
            <person name="Kawashima K."/>
            <person name="Kishida Y."/>
            <person name="Kiyokawa C."/>
            <person name="Kohara M."/>
            <person name="Matsumoto M."/>
            <person name="Matsuno A."/>
            <person name="Nakazaki N."/>
            <person name="Shimpo S."/>
            <person name="Takeuchi C."/>
            <person name="Yamada M."/>
            <person name="Tabata S."/>
        </authorList>
    </citation>
    <scope>NUCLEOTIDE SEQUENCE [LARGE SCALE GENOMIC DNA]</scope>
    <source>
        <strain evidence="3">ATCC 29082 / PCC 7421</strain>
    </source>
</reference>
<dbReference type="AlphaFoldDB" id="Q7NKG1"/>
<dbReference type="Proteomes" id="UP000000557">
    <property type="component" value="Chromosome"/>
</dbReference>
<reference evidence="2 3" key="1">
    <citation type="journal article" date="2003" name="DNA Res.">
        <title>Complete genome structure of Gloeobacter violaceus PCC 7421, a cyanobacterium that lacks thylakoids.</title>
        <authorList>
            <person name="Nakamura Y."/>
            <person name="Kaneko T."/>
            <person name="Sato S."/>
            <person name="Mimuro M."/>
            <person name="Miyashita H."/>
            <person name="Tsuchiya T."/>
            <person name="Sasamoto S."/>
            <person name="Watanabe A."/>
            <person name="Kawashima K."/>
            <person name="Kishida Y."/>
            <person name="Kiyokawa C."/>
            <person name="Kohara M."/>
            <person name="Matsumoto M."/>
            <person name="Matsuno A."/>
            <person name="Nakazaki N."/>
            <person name="Shimpo S."/>
            <person name="Takeuchi C."/>
            <person name="Yamada M."/>
            <person name="Tabata S."/>
        </authorList>
    </citation>
    <scope>NUCLEOTIDE SEQUENCE [LARGE SCALE GENOMIC DNA]</scope>
    <source>
        <strain evidence="3">ATCC 29082 / PCC 7421</strain>
    </source>
</reference>
<feature type="domain" description="Methyltransferase" evidence="1">
    <location>
        <begin position="56"/>
        <end position="161"/>
    </location>
</feature>
<dbReference type="STRING" id="251221.gene:10759006"/>
<sequence>MEELLLLDQLRRQYDQTPYPKVAIESVHDRDSLWLHSFITPYYRRHRRLPPSGVPLRILDAGCGSGYTSLALAQANPGAQLVCLDLSAASLAVACERLAFHGFTDVEFHDLPIERVGELGRHFDLINCDEVLYLLPEPGVGLAALTGALAPDGILRANLHSAYARAAVFRAQRVFQMMGLTNGTPGEAEMELVRSTMDALNNSTHLKIDTWVPTIHLHDDLEWYQLNYLLAGDKGYTVPEVFALLAGANLEFISMVLWPTWDVRCLFRDPDRLPPLFAERLADKSPVERLHLYELIHSPHRLIDFWCAHAAQQPAAAKPPALEHNPHLHLHPQLRTDSLRERLEQALGEGKSFELQQHIRFPFGEPLPDAQMAGCLRPLWDGPMELERFERHWLEFARVTGQPEPAGRPGASRRFAAAAESLLYLLFESI</sequence>
<evidence type="ECO:0000259" key="1">
    <source>
        <dbReference type="Pfam" id="PF13847"/>
    </source>
</evidence>
<dbReference type="Gene3D" id="3.40.50.150">
    <property type="entry name" value="Vaccinia Virus protein VP39"/>
    <property type="match status" value="1"/>
</dbReference>